<dbReference type="OrthoDB" id="10333543at2759"/>
<accession>A0A6A6RG26</accession>
<feature type="region of interest" description="Disordered" evidence="1">
    <location>
        <begin position="1"/>
        <end position="31"/>
    </location>
</feature>
<protein>
    <submittedName>
        <fullName evidence="2">Uncharacterized protein</fullName>
    </submittedName>
</protein>
<gene>
    <name evidence="2" type="ORF">BU16DRAFT_554756</name>
</gene>
<evidence type="ECO:0000313" key="2">
    <source>
        <dbReference type="EMBL" id="KAF2502710.1"/>
    </source>
</evidence>
<evidence type="ECO:0000313" key="3">
    <source>
        <dbReference type="Proteomes" id="UP000799750"/>
    </source>
</evidence>
<feature type="compositionally biased region" description="Basic and acidic residues" evidence="1">
    <location>
        <begin position="366"/>
        <end position="385"/>
    </location>
</feature>
<evidence type="ECO:0000256" key="1">
    <source>
        <dbReference type="SAM" id="MobiDB-lite"/>
    </source>
</evidence>
<name>A0A6A6RG26_9PEZI</name>
<dbReference type="Proteomes" id="UP000799750">
    <property type="component" value="Unassembled WGS sequence"/>
</dbReference>
<feature type="region of interest" description="Disordered" evidence="1">
    <location>
        <begin position="361"/>
        <end position="385"/>
    </location>
</feature>
<organism evidence="2 3">
    <name type="scientific">Lophium mytilinum</name>
    <dbReference type="NCBI Taxonomy" id="390894"/>
    <lineage>
        <taxon>Eukaryota</taxon>
        <taxon>Fungi</taxon>
        <taxon>Dikarya</taxon>
        <taxon>Ascomycota</taxon>
        <taxon>Pezizomycotina</taxon>
        <taxon>Dothideomycetes</taxon>
        <taxon>Pleosporomycetidae</taxon>
        <taxon>Mytilinidiales</taxon>
        <taxon>Mytilinidiaceae</taxon>
        <taxon>Lophium</taxon>
    </lineage>
</organism>
<reference evidence="2" key="1">
    <citation type="journal article" date="2020" name="Stud. Mycol.">
        <title>101 Dothideomycetes genomes: a test case for predicting lifestyles and emergence of pathogens.</title>
        <authorList>
            <person name="Haridas S."/>
            <person name="Albert R."/>
            <person name="Binder M."/>
            <person name="Bloem J."/>
            <person name="Labutti K."/>
            <person name="Salamov A."/>
            <person name="Andreopoulos B."/>
            <person name="Baker S."/>
            <person name="Barry K."/>
            <person name="Bills G."/>
            <person name="Bluhm B."/>
            <person name="Cannon C."/>
            <person name="Castanera R."/>
            <person name="Culley D."/>
            <person name="Daum C."/>
            <person name="Ezra D."/>
            <person name="Gonzalez J."/>
            <person name="Henrissat B."/>
            <person name="Kuo A."/>
            <person name="Liang C."/>
            <person name="Lipzen A."/>
            <person name="Lutzoni F."/>
            <person name="Magnuson J."/>
            <person name="Mondo S."/>
            <person name="Nolan M."/>
            <person name="Ohm R."/>
            <person name="Pangilinan J."/>
            <person name="Park H.-J."/>
            <person name="Ramirez L."/>
            <person name="Alfaro M."/>
            <person name="Sun H."/>
            <person name="Tritt A."/>
            <person name="Yoshinaga Y."/>
            <person name="Zwiers L.-H."/>
            <person name="Turgeon B."/>
            <person name="Goodwin S."/>
            <person name="Spatafora J."/>
            <person name="Crous P."/>
            <person name="Grigoriev I."/>
        </authorList>
    </citation>
    <scope>NUCLEOTIDE SEQUENCE</scope>
    <source>
        <strain evidence="2">CBS 269.34</strain>
    </source>
</reference>
<sequence>MLMSLNIKGKGLSQSTYHRTTSASSHPPTTASKIIAEMAPYRFNMRPIPAEHEAQIRKKTSSIVKQYRRYGKRDRSKRDQYGRLNDPEVLQTLHEFVLRKFRAHSQDALEAAVNVLPHARQTQALKLRAPQYDLPTLYQQPPRDRESYLATAPFVDIYFKHQVIIKKVSFGMLLAFDPSAAFFSMLSKFGANADESTFYTLPMVSRLSYLPITVPMIVGWMEYECLSGPELRSGGYIGFIDRINPTGCLLLAYRLYRTFQVLGFETQAKVIEEGFEAWAADKRIPRRYAKLVWVEEKRNPSSRFVRGVAKCLARTSYREADERLGVDFPIDFGRNFHVAAMLNESGNEALKALVVQSNPTLLGESGGHKSVERREGSESDQEDGREVWPRRLVQLGRRNWRLAAPEALRGARRIKPDLRKTLLKVCVQHWPRRTLKSFDLKVERAPRVE</sequence>
<keyword evidence="3" id="KW-1185">Reference proteome</keyword>
<dbReference type="EMBL" id="MU004181">
    <property type="protein sequence ID" value="KAF2502710.1"/>
    <property type="molecule type" value="Genomic_DNA"/>
</dbReference>
<dbReference type="AlphaFoldDB" id="A0A6A6RG26"/>
<proteinExistence type="predicted"/>
<feature type="compositionally biased region" description="Low complexity" evidence="1">
    <location>
        <begin position="20"/>
        <end position="31"/>
    </location>
</feature>